<gene>
    <name evidence="1" type="ORF">Rleg9DRAFT_0493</name>
</gene>
<dbReference type="RefSeq" id="WP_003595248.1">
    <property type="nucleotide sequence ID" value="NZ_JH719382.1"/>
</dbReference>
<dbReference type="Proteomes" id="UP000005092">
    <property type="component" value="Unassembled WGS sequence"/>
</dbReference>
<accession>I9N4Y0</accession>
<organism evidence="1 2">
    <name type="scientific">Rhizobium leguminosarum bv. trifolii WSM597</name>
    <dbReference type="NCBI Taxonomy" id="754764"/>
    <lineage>
        <taxon>Bacteria</taxon>
        <taxon>Pseudomonadati</taxon>
        <taxon>Pseudomonadota</taxon>
        <taxon>Alphaproteobacteria</taxon>
        <taxon>Hyphomicrobiales</taxon>
        <taxon>Rhizobiaceae</taxon>
        <taxon>Rhizobium/Agrobacterium group</taxon>
        <taxon>Rhizobium</taxon>
    </lineage>
</organism>
<proteinExistence type="predicted"/>
<protein>
    <submittedName>
        <fullName evidence="1">Uncharacterized protein</fullName>
    </submittedName>
</protein>
<sequence length="297" mass="33017">MRRELDAREYKLLLDPTKFDGSLSLTAANDFWYRQICPVVDAHLDRRKDGGSRACDEFNRLENRLVRFWDTPNCTLSLSEFVLRSREPDPSATPAEPVQLTLKLRMEDYFVVSQTQLPGTGRKPQTELEEDIAPLEVATAARASGVVLPLKPSVRSRYSLSTKVSYAWHPERRTTGHLGMLFPTLANLLRAPLPQDAPLIGGPKIRECLMKGAKIRLGDGIAGEITLTFWRFGPSFLTLDVAEVSFKCDLIDHAMSREAADRALRFFLAIQTDLAGFVTNAHSSKTAQALPAGCTLG</sequence>
<reference evidence="1 2" key="1">
    <citation type="submission" date="2012-02" db="EMBL/GenBank/DDBJ databases">
        <title>Improved High-Quality Draft Sequence of Rhizobium leguminosarum bv. trifolii WSM597.</title>
        <authorList>
            <consortium name="US DOE Joint Genome Institute"/>
            <person name="Lucas S."/>
            <person name="Han J."/>
            <person name="Lapidus A."/>
            <person name="Cheng J.-F."/>
            <person name="Goodwin L."/>
            <person name="Pitluck S."/>
            <person name="Peters L."/>
            <person name="Ovchinnikova G."/>
            <person name="Held B."/>
            <person name="Detter J.C."/>
            <person name="Han C."/>
            <person name="Tapia R."/>
            <person name="Land M."/>
            <person name="Hauser L."/>
            <person name="Kyrpides N."/>
            <person name="Ivanova N."/>
            <person name="Pagani I."/>
            <person name="Brau L."/>
            <person name="Yates R."/>
            <person name="O'Hara G."/>
            <person name="Rui T."/>
            <person name="Howieson J."/>
            <person name="Reeve W."/>
            <person name="Woyke T."/>
        </authorList>
    </citation>
    <scope>NUCLEOTIDE SEQUENCE [LARGE SCALE GENOMIC DNA]</scope>
    <source>
        <strain evidence="1 2">WSM597</strain>
    </source>
</reference>
<dbReference type="AlphaFoldDB" id="I9N4Y0"/>
<dbReference type="OrthoDB" id="8404406at2"/>
<name>I9N4Y0_RHILT</name>
<dbReference type="HOGENOM" id="CLU_082648_0_0_5"/>
<evidence type="ECO:0000313" key="2">
    <source>
        <dbReference type="Proteomes" id="UP000005092"/>
    </source>
</evidence>
<dbReference type="EMBL" id="JH719382">
    <property type="protein sequence ID" value="EJB01752.1"/>
    <property type="molecule type" value="Genomic_DNA"/>
</dbReference>
<evidence type="ECO:0000313" key="1">
    <source>
        <dbReference type="EMBL" id="EJB01752.1"/>
    </source>
</evidence>